<dbReference type="Pfam" id="PF06162">
    <property type="entry name" value="PgaPase_1"/>
    <property type="match status" value="1"/>
</dbReference>
<dbReference type="HOGENOM" id="CLU_043960_2_0_1"/>
<gene>
    <name evidence="5" type="ORF">CELE_F16H6.7</name>
    <name evidence="5 7" type="ORF">F16H6.7</name>
</gene>
<evidence type="ECO:0000313" key="5">
    <source>
        <dbReference type="EMBL" id="CAB04125.3"/>
    </source>
</evidence>
<dbReference type="KEGG" id="cel:CELE_F16H6.7"/>
<dbReference type="WormBase" id="F16H6.7">
    <property type="protein sequence ID" value="CE48401"/>
    <property type="gene ID" value="WBGene00008897"/>
</dbReference>
<keyword evidence="4" id="KW-0788">Thiol protease</keyword>
<organism evidence="5 6">
    <name type="scientific">Caenorhabditis elegans</name>
    <dbReference type="NCBI Taxonomy" id="6239"/>
    <lineage>
        <taxon>Eukaryota</taxon>
        <taxon>Metazoa</taxon>
        <taxon>Ecdysozoa</taxon>
        <taxon>Nematoda</taxon>
        <taxon>Chromadorea</taxon>
        <taxon>Rhabditida</taxon>
        <taxon>Rhabditina</taxon>
        <taxon>Rhabditomorpha</taxon>
        <taxon>Rhabditoidea</taxon>
        <taxon>Rhabditidae</taxon>
        <taxon>Peloderinae</taxon>
        <taxon>Caenorhabditis</taxon>
    </lineage>
</organism>
<dbReference type="InterPro" id="IPR036440">
    <property type="entry name" value="Peptidase_C15-like_sf"/>
</dbReference>
<dbReference type="Gene3D" id="3.40.630.20">
    <property type="entry name" value="Peptidase C15, pyroglutamyl peptidase I-like"/>
    <property type="match status" value="1"/>
</dbReference>
<evidence type="ECO:0000256" key="3">
    <source>
        <dbReference type="ARBA" id="ARBA00022801"/>
    </source>
</evidence>
<evidence type="ECO:0000313" key="6">
    <source>
        <dbReference type="Proteomes" id="UP000001940"/>
    </source>
</evidence>
<dbReference type="PIR" id="T21025">
    <property type="entry name" value="T21025"/>
</dbReference>
<dbReference type="GO" id="GO:0006508">
    <property type="term" value="P:proteolysis"/>
    <property type="evidence" value="ECO:0007669"/>
    <property type="project" value="UniProtKB-KW"/>
</dbReference>
<dbReference type="InterPro" id="IPR010381">
    <property type="entry name" value="PgaPase_1"/>
</dbReference>
<dbReference type="InterPro" id="IPR016125">
    <property type="entry name" value="Peptidase_C15-like"/>
</dbReference>
<keyword evidence="2" id="KW-0645">Protease</keyword>
<dbReference type="AlphaFoldDB" id="Q9XV94"/>
<dbReference type="PeptideAtlas" id="Q9XV94"/>
<dbReference type="PANTHER" id="PTHR23402">
    <property type="entry name" value="PROTEASE FAMILY C15 PYROGLUTAMYL-PEPTIDASE I-RELATED"/>
    <property type="match status" value="1"/>
</dbReference>
<dbReference type="eggNOG" id="KOG4755">
    <property type="taxonomic scope" value="Eukaryota"/>
</dbReference>
<dbReference type="FunFam" id="3.40.630.20:FF:000020">
    <property type="entry name" value="Uncharacterized protein"/>
    <property type="match status" value="1"/>
</dbReference>
<dbReference type="CTD" id="184594"/>
<evidence type="ECO:0000313" key="7">
    <source>
        <dbReference type="WormBase" id="F16H6.7"/>
    </source>
</evidence>
<dbReference type="EMBL" id="BX284605">
    <property type="protein sequence ID" value="CAB04125.3"/>
    <property type="molecule type" value="Genomic_DNA"/>
</dbReference>
<dbReference type="InParanoid" id="Q9XV94"/>
<comment type="similarity">
    <text evidence="1">Belongs to the peptidase C15 family.</text>
</comment>
<evidence type="ECO:0000256" key="4">
    <source>
        <dbReference type="ARBA" id="ARBA00022807"/>
    </source>
</evidence>
<sequence length="185" mass="21012">MMESDAEGEIADMLSMCNKYPKFEDDDMERYVITNPHDVVTVFDGSPAVIVFDELVKSDTSKYLSFKMEQSYGKVDEIAAKMVTEEIHFTIHLCSHSQKNVIEIFQSAYSNGYTEKDKKGKIPEGGKVKCAGTETGARSKVNCEEVAKEVNERIDSAKDKFGEFWESGEKSRRLHLFQFYEAEVS</sequence>
<dbReference type="GO" id="GO:0008234">
    <property type="term" value="F:cysteine-type peptidase activity"/>
    <property type="evidence" value="ECO:0007669"/>
    <property type="project" value="UniProtKB-KW"/>
</dbReference>
<accession>Q9XV94</accession>
<evidence type="ECO:0000256" key="1">
    <source>
        <dbReference type="ARBA" id="ARBA00006641"/>
    </source>
</evidence>
<dbReference type="SMR" id="Q9XV94"/>
<dbReference type="PIRSF" id="PIRSF015703">
    <property type="entry name" value="UCP015703"/>
    <property type="match status" value="1"/>
</dbReference>
<dbReference type="GeneID" id="184594"/>
<dbReference type="Proteomes" id="UP000001940">
    <property type="component" value="Chromosome V"/>
</dbReference>
<dbReference type="RefSeq" id="NP_507562.3">
    <property type="nucleotide sequence ID" value="NM_075161.3"/>
</dbReference>
<dbReference type="PANTHER" id="PTHR23402:SF12">
    <property type="entry name" value="ABC TRANSPORTER-RELATED"/>
    <property type="match status" value="1"/>
</dbReference>
<evidence type="ECO:0000256" key="2">
    <source>
        <dbReference type="ARBA" id="ARBA00022670"/>
    </source>
</evidence>
<keyword evidence="6" id="KW-1185">Reference proteome</keyword>
<keyword evidence="3" id="KW-0378">Hydrolase</keyword>
<dbReference type="FunCoup" id="Q9XV94">
    <property type="interactions" value="1"/>
</dbReference>
<proteinExistence type="inferred from homology"/>
<dbReference type="PaxDb" id="6239-F16H6.7"/>
<dbReference type="UCSC" id="F16H6.7">
    <property type="organism name" value="c. elegans"/>
</dbReference>
<protein>
    <submittedName>
        <fullName evidence="5">ABC transporter</fullName>
    </submittedName>
</protein>
<name>Q9XV94_CAEEL</name>
<reference evidence="5 6" key="1">
    <citation type="journal article" date="1998" name="Science">
        <title>Genome sequence of the nematode C. elegans: a platform for investigating biology.</title>
        <authorList>
            <consortium name="The C. elegans sequencing consortium"/>
            <person name="Sulson J.E."/>
            <person name="Waterston R."/>
        </authorList>
    </citation>
    <scope>NUCLEOTIDE SEQUENCE [LARGE SCALE GENOMIC DNA]</scope>
    <source>
        <strain evidence="5 6">Bristol N2</strain>
    </source>
</reference>
<dbReference type="AGR" id="WB:WBGene00008897"/>
<dbReference type="Bgee" id="WBGene00008897">
    <property type="expression patterns" value="Expressed in larva and 1 other cell type or tissue"/>
</dbReference>